<feature type="domain" description="DUF753" evidence="3">
    <location>
        <begin position="1269"/>
        <end position="1332"/>
    </location>
</feature>
<feature type="domain" description="DUF753" evidence="3">
    <location>
        <begin position="105"/>
        <end position="168"/>
    </location>
</feature>
<accession>A0A7R8YN65</accession>
<keyword evidence="2" id="KW-0732">Signal</keyword>
<feature type="domain" description="DUF753" evidence="3">
    <location>
        <begin position="995"/>
        <end position="1064"/>
    </location>
</feature>
<name>A0A7R8YN65_HERIL</name>
<keyword evidence="5" id="KW-1185">Reference proteome</keyword>
<feature type="signal peptide" evidence="2">
    <location>
        <begin position="1"/>
        <end position="26"/>
    </location>
</feature>
<keyword evidence="1" id="KW-0812">Transmembrane</keyword>
<dbReference type="Proteomes" id="UP000594454">
    <property type="component" value="Chromosome 1"/>
</dbReference>
<evidence type="ECO:0000259" key="3">
    <source>
        <dbReference type="Pfam" id="PF05444"/>
    </source>
</evidence>
<evidence type="ECO:0000313" key="4">
    <source>
        <dbReference type="EMBL" id="CAD7079356.1"/>
    </source>
</evidence>
<dbReference type="InterPro" id="IPR008472">
    <property type="entry name" value="DUF753"/>
</dbReference>
<keyword evidence="1" id="KW-1133">Transmembrane helix</keyword>
<dbReference type="EMBL" id="LR899009">
    <property type="protein sequence ID" value="CAD7079356.1"/>
    <property type="molecule type" value="Genomic_DNA"/>
</dbReference>
<dbReference type="InParanoid" id="A0A7R8YN65"/>
<proteinExistence type="predicted"/>
<keyword evidence="1" id="KW-0472">Membrane</keyword>
<feature type="transmembrane region" description="Helical" evidence="1">
    <location>
        <begin position="1823"/>
        <end position="1844"/>
    </location>
</feature>
<evidence type="ECO:0000256" key="1">
    <source>
        <dbReference type="SAM" id="Phobius"/>
    </source>
</evidence>
<dbReference type="Pfam" id="PF05444">
    <property type="entry name" value="DUF753"/>
    <property type="match status" value="8"/>
</dbReference>
<dbReference type="OrthoDB" id="7901576at2759"/>
<reference evidence="4 5" key="1">
    <citation type="submission" date="2020-11" db="EMBL/GenBank/DDBJ databases">
        <authorList>
            <person name="Wallbank WR R."/>
            <person name="Pardo Diaz C."/>
            <person name="Kozak K."/>
            <person name="Martin S."/>
            <person name="Jiggins C."/>
            <person name="Moest M."/>
            <person name="Warren A I."/>
            <person name="Generalovic N T."/>
            <person name="Byers J.R.P. K."/>
            <person name="Montejo-Kovacevich G."/>
            <person name="Yen C E."/>
        </authorList>
    </citation>
    <scope>NUCLEOTIDE SEQUENCE [LARGE SCALE GENOMIC DNA]</scope>
</reference>
<feature type="chain" id="PRO_5031011509" description="DUF753 domain-containing protein" evidence="2">
    <location>
        <begin position="27"/>
        <end position="1847"/>
    </location>
</feature>
<dbReference type="PANTHER" id="PTHR21721">
    <property type="entry name" value="GH09876P-RELATED"/>
    <property type="match status" value="1"/>
</dbReference>
<sequence length="1847" mass="201733">MKVLRASGSAALLLIIAGFLTVEVASFGCYSCWSNVTQECAVGPVVDAPREDCPESDLSCVTAIVDEVTFRGCASSISLRDDNPLKEECNYEYCNSNIYPSDRLYCFKCQGSKCSQPSGRSRPCVNYSPLDQCYTDVIDASNTVRGCLSDGNYTATEYTMTCKGDLCNNLPSIGNLDCVKCNSNDTLDCVRLADGSGNCNISVTDTCSMQVLLGRQDHCYTYQSGDYVRRGCSAEDGSAVMVNQNRKEYEYTCTDNQCNVDCIPQSVCYTCDSSVDPNCSRDLSNITAETCTSQAVASCFTCLGAVGNATCRGCSSSINLPADYKLKTTCQDEYCNLDVFPTDRLTCYKCKGSDCATPSGKSRACINYRENDECYTDVISATETIRGCLSDGNFTLTDYTVTCNTSLCNGNPSTSQLQCISCTSNGTVGCIGLSGSNSSCEINTTTTCEMNLLLGRDEYCFTYQKGDYVQRGCSAESNLTMNELDGSEKITKCNSVSCNNECIEQPKCIVCNSTEDANCLSSFNETLLQTCGAEDSLSCFTCLDEDGSISRGCGSGFDNVSNQCATCVDDYCNNQTISECYTCSSVDDLNCLNPGSSHNITTTKCVSKCLTKITNETTTERGCQSESFSCESNDLACVPCTGSLCNNDTTPSANFHCYQCRGESSCQYLNATDEATLCPDFGAAGCYQFIDEANNMIRGCIGDNNTNECIDVGRRCYYCREDSCNDLPLTKPANLSCIQCSNEEDCPWGFEASSGKECNETVFYYDQPVCYVLSMPLITSTVVRGCFSDLYTCLLLGFACQSCSTNDCNRYNAVVQHCLQCNGSLASKCGVGKYPTSDCPGNFMTYEQRGCYMKREDDYIERGCLQDFSAGELQSCLAADPKNYNVVSRGCGAGHQESQCFTCYEEDGCNNRTLNQCYNCTSAKDKNCVVPGSEAGTGVALCDGSCVKKILDGKYMVRGCESVELNCDADDPDVFCKTCNGTLCNNAQTTLGTLECYQCSGDSSCDEINGTVVPIPCLYYDPDDKCVQYFSGDHMIRGCLSNPVGDDCLTHGNKCVTCDTNGCNNLPLMQSSTFSCIQCSGEEECQWGFLASSGTTCKNNVLYYQNETCYINTYNETTVTRGCTLDSSCMSSDSFCEFCDSENCNTRNVVRQSCLQCSSQNNIHCVGGESLNATICEAAIQTYEERGCFVMRKDDSIIRGCLSNLDLDDRKKCSQDPNNTDCIFCLNQELDGVTFRGCESDLPPNYSQMEVCSISEHCNNLIYPSDRLRCYKCSGTDCFSPYGSTRSCLNYDENDQCYTNVFDDKNTTRGCMSDGNVTMTSFLVTCDYNNCNNQVAISSLNCFKCSSNTNKDCVRDPAPEEDCKIPVVDTCTVFPLLGRNDSCYMRRTGDLVERGCSSTDFDPEELENLDESVEQCMIDRCNDECIPEAMCYTCDSRTDPNCAGNLAELQPKTCDDYGLSTCFSCLDDGIVTRGCGSTNLTEGCASCEGKKGCNNFEMRYCYSCSSEDDPNCAQLTALDRIDQKVCSSGCISKIVGQHTVRGCASGNLTCEPNEPNCATCTGELCNSEIIPSDRLRCYHCDGSTPCFNITSKNEVSLPCANYDAEDRCMAYLSKNKIIRGCLSDNSRDECIEAAQKCLTCDTNNCNGIPLLRPPQLSCIACYYLSECSWGFNKNDGRPCKGDVPFYLNETCYTFQYSDGSISRGCSLEAGCDVTNPNCKICDSNNCNNENAIYQSCIQCDSETSVECVGEQVRSSATKCPGNIHLYKDRGCYAMQKDNMVTRGCVTQLSEAERQSCKSTENDECELCYDQACNTQKLSNSSTYLKASTSIVCLAAFSMIFLFLISDK</sequence>
<feature type="domain" description="DUF753" evidence="3">
    <location>
        <begin position="1152"/>
        <end position="1227"/>
    </location>
</feature>
<protein>
    <recommendedName>
        <fullName evidence="3">DUF753 domain-containing protein</fullName>
    </recommendedName>
</protein>
<organism evidence="4 5">
    <name type="scientific">Hermetia illucens</name>
    <name type="common">Black soldier fly</name>
    <dbReference type="NCBI Taxonomy" id="343691"/>
    <lineage>
        <taxon>Eukaryota</taxon>
        <taxon>Metazoa</taxon>
        <taxon>Ecdysozoa</taxon>
        <taxon>Arthropoda</taxon>
        <taxon>Hexapoda</taxon>
        <taxon>Insecta</taxon>
        <taxon>Pterygota</taxon>
        <taxon>Neoptera</taxon>
        <taxon>Endopterygota</taxon>
        <taxon>Diptera</taxon>
        <taxon>Brachycera</taxon>
        <taxon>Stratiomyomorpha</taxon>
        <taxon>Stratiomyidae</taxon>
        <taxon>Hermetiinae</taxon>
        <taxon>Hermetia</taxon>
    </lineage>
</organism>
<feature type="domain" description="DUF753" evidence="3">
    <location>
        <begin position="1734"/>
        <end position="1813"/>
    </location>
</feature>
<feature type="domain" description="DUF753" evidence="3">
    <location>
        <begin position="1430"/>
        <end position="1494"/>
    </location>
</feature>
<feature type="domain" description="DUF753" evidence="3">
    <location>
        <begin position="507"/>
        <end position="573"/>
    </location>
</feature>
<gene>
    <name evidence="4" type="ORF">HERILL_LOCUS2576</name>
</gene>
<feature type="domain" description="DUF753" evidence="3">
    <location>
        <begin position="1576"/>
        <end position="1646"/>
    </location>
</feature>
<evidence type="ECO:0000313" key="5">
    <source>
        <dbReference type="Proteomes" id="UP000594454"/>
    </source>
</evidence>
<evidence type="ECO:0000256" key="2">
    <source>
        <dbReference type="SAM" id="SignalP"/>
    </source>
</evidence>
<dbReference type="PANTHER" id="PTHR21721:SF27">
    <property type="entry name" value="GH09876P"/>
    <property type="match status" value="1"/>
</dbReference>